<feature type="compositionally biased region" description="Basic and acidic residues" evidence="1">
    <location>
        <begin position="82"/>
        <end position="96"/>
    </location>
</feature>
<accession>A0AAD9P4M8</accession>
<gene>
    <name evidence="2" type="ORF">NP493_146g05071</name>
</gene>
<dbReference type="AlphaFoldDB" id="A0AAD9P4M8"/>
<dbReference type="EMBL" id="JAODUO010000146">
    <property type="protein sequence ID" value="KAK2188050.1"/>
    <property type="molecule type" value="Genomic_DNA"/>
</dbReference>
<feature type="region of interest" description="Disordered" evidence="1">
    <location>
        <begin position="1"/>
        <end position="23"/>
    </location>
</feature>
<organism evidence="2 3">
    <name type="scientific">Ridgeia piscesae</name>
    <name type="common">Tubeworm</name>
    <dbReference type="NCBI Taxonomy" id="27915"/>
    <lineage>
        <taxon>Eukaryota</taxon>
        <taxon>Metazoa</taxon>
        <taxon>Spiralia</taxon>
        <taxon>Lophotrochozoa</taxon>
        <taxon>Annelida</taxon>
        <taxon>Polychaeta</taxon>
        <taxon>Sedentaria</taxon>
        <taxon>Canalipalpata</taxon>
        <taxon>Sabellida</taxon>
        <taxon>Siboglinidae</taxon>
        <taxon>Ridgeia</taxon>
    </lineage>
</organism>
<feature type="region of interest" description="Disordered" evidence="1">
    <location>
        <begin position="74"/>
        <end position="98"/>
    </location>
</feature>
<evidence type="ECO:0000313" key="2">
    <source>
        <dbReference type="EMBL" id="KAK2188050.1"/>
    </source>
</evidence>
<comment type="caution">
    <text evidence="2">The sequence shown here is derived from an EMBL/GenBank/DDBJ whole genome shotgun (WGS) entry which is preliminary data.</text>
</comment>
<keyword evidence="3" id="KW-1185">Reference proteome</keyword>
<evidence type="ECO:0000313" key="3">
    <source>
        <dbReference type="Proteomes" id="UP001209878"/>
    </source>
</evidence>
<feature type="compositionally biased region" description="Polar residues" evidence="1">
    <location>
        <begin position="1"/>
        <end position="12"/>
    </location>
</feature>
<feature type="compositionally biased region" description="Basic and acidic residues" evidence="1">
    <location>
        <begin position="14"/>
        <end position="23"/>
    </location>
</feature>
<proteinExistence type="predicted"/>
<evidence type="ECO:0000256" key="1">
    <source>
        <dbReference type="SAM" id="MobiDB-lite"/>
    </source>
</evidence>
<sequence>MAEVSFPNNGSRTRARDTGESFTDSFREVLKTASPKTLMYDTTDFMEEVASSPRIHTRSVSYDAVSPGIGVRVQRSKPRHRLNPDRRDLGGDEGAPRRTRSYLCGYCSTATTRQLDPC</sequence>
<protein>
    <submittedName>
        <fullName evidence="2">Uncharacterized protein</fullName>
    </submittedName>
</protein>
<name>A0AAD9P4M8_RIDPI</name>
<dbReference type="Proteomes" id="UP001209878">
    <property type="component" value="Unassembled WGS sequence"/>
</dbReference>
<reference evidence="2" key="1">
    <citation type="journal article" date="2023" name="Mol. Biol. Evol.">
        <title>Third-Generation Sequencing Reveals the Adaptive Role of the Epigenome in Three Deep-Sea Polychaetes.</title>
        <authorList>
            <person name="Perez M."/>
            <person name="Aroh O."/>
            <person name="Sun Y."/>
            <person name="Lan Y."/>
            <person name="Juniper S.K."/>
            <person name="Young C.R."/>
            <person name="Angers B."/>
            <person name="Qian P.Y."/>
        </authorList>
    </citation>
    <scope>NUCLEOTIDE SEQUENCE</scope>
    <source>
        <strain evidence="2">R07B-5</strain>
    </source>
</reference>